<reference evidence="7" key="1">
    <citation type="submission" date="2021-02" db="EMBL/GenBank/DDBJ databases">
        <authorList>
            <person name="Nowell W R."/>
        </authorList>
    </citation>
    <scope>NUCLEOTIDE SEQUENCE</scope>
</reference>
<dbReference type="GO" id="GO:0004563">
    <property type="term" value="F:beta-N-acetylhexosaminidase activity"/>
    <property type="evidence" value="ECO:0007669"/>
    <property type="project" value="UniProtKB-EC"/>
</dbReference>
<protein>
    <recommendedName>
        <fullName evidence="3">beta-N-acetylhexosaminidase</fullName>
        <ecNumber evidence="3">3.2.1.52</ecNumber>
    </recommendedName>
</protein>
<evidence type="ECO:0000256" key="1">
    <source>
        <dbReference type="ARBA" id="ARBA00001231"/>
    </source>
</evidence>
<dbReference type="EC" id="3.2.1.52" evidence="3"/>
<comment type="similarity">
    <text evidence="2">Belongs to the glycosyl hydrolase 20 family.</text>
</comment>
<name>A0A814TCT9_9BILA</name>
<dbReference type="InterPro" id="IPR017853">
    <property type="entry name" value="GH"/>
</dbReference>
<dbReference type="SUPFAM" id="SSF51445">
    <property type="entry name" value="(Trans)glycosidases"/>
    <property type="match status" value="1"/>
</dbReference>
<keyword evidence="5" id="KW-0472">Membrane</keyword>
<evidence type="ECO:0000259" key="6">
    <source>
        <dbReference type="Pfam" id="PF00728"/>
    </source>
</evidence>
<evidence type="ECO:0000313" key="8">
    <source>
        <dbReference type="Proteomes" id="UP000663882"/>
    </source>
</evidence>
<evidence type="ECO:0000256" key="4">
    <source>
        <dbReference type="ARBA" id="ARBA00022801"/>
    </source>
</evidence>
<feature type="domain" description="Glycoside hydrolase family 20 catalytic" evidence="6">
    <location>
        <begin position="128"/>
        <end position="274"/>
    </location>
</feature>
<dbReference type="Proteomes" id="UP000663882">
    <property type="component" value="Unassembled WGS sequence"/>
</dbReference>
<dbReference type="PANTHER" id="PTHR21040">
    <property type="entry name" value="BCDNA.GH04120"/>
    <property type="match status" value="1"/>
</dbReference>
<evidence type="ECO:0000256" key="5">
    <source>
        <dbReference type="SAM" id="Phobius"/>
    </source>
</evidence>
<dbReference type="OrthoDB" id="10023921at2759"/>
<dbReference type="InterPro" id="IPR038901">
    <property type="entry name" value="HEXDC-like"/>
</dbReference>
<dbReference type="Gene3D" id="3.20.20.80">
    <property type="entry name" value="Glycosidases"/>
    <property type="match status" value="1"/>
</dbReference>
<gene>
    <name evidence="7" type="ORF">RFH988_LOCUS22372</name>
</gene>
<dbReference type="Pfam" id="PF00728">
    <property type="entry name" value="Glyco_hydro_20"/>
    <property type="match status" value="1"/>
</dbReference>
<dbReference type="InterPro" id="IPR015883">
    <property type="entry name" value="Glyco_hydro_20_cat"/>
</dbReference>
<organism evidence="7 8">
    <name type="scientific">Rotaria sordida</name>
    <dbReference type="NCBI Taxonomy" id="392033"/>
    <lineage>
        <taxon>Eukaryota</taxon>
        <taxon>Metazoa</taxon>
        <taxon>Spiralia</taxon>
        <taxon>Gnathifera</taxon>
        <taxon>Rotifera</taxon>
        <taxon>Eurotatoria</taxon>
        <taxon>Bdelloidea</taxon>
        <taxon>Philodinida</taxon>
        <taxon>Philodinidae</taxon>
        <taxon>Rotaria</taxon>
    </lineage>
</organism>
<dbReference type="PANTHER" id="PTHR21040:SF8">
    <property type="entry name" value="BCDNA.GH04120"/>
    <property type="match status" value="1"/>
</dbReference>
<comment type="caution">
    <text evidence="7">The sequence shown here is derived from an EMBL/GenBank/DDBJ whole genome shotgun (WGS) entry which is preliminary data.</text>
</comment>
<evidence type="ECO:0000313" key="7">
    <source>
        <dbReference type="EMBL" id="CAF1159721.1"/>
    </source>
</evidence>
<comment type="catalytic activity">
    <reaction evidence="1">
        <text>Hydrolysis of terminal non-reducing N-acetyl-D-hexosamine residues in N-acetyl-beta-D-hexosaminides.</text>
        <dbReference type="EC" id="3.2.1.52"/>
    </reaction>
</comment>
<feature type="transmembrane region" description="Helical" evidence="5">
    <location>
        <begin position="16"/>
        <end position="34"/>
    </location>
</feature>
<evidence type="ECO:0000256" key="2">
    <source>
        <dbReference type="ARBA" id="ARBA00006285"/>
    </source>
</evidence>
<keyword evidence="4" id="KW-0378">Hydrolase</keyword>
<accession>A0A814TCT9</accession>
<proteinExistence type="inferred from homology"/>
<keyword evidence="5" id="KW-0812">Transmembrane</keyword>
<dbReference type="GO" id="GO:0005975">
    <property type="term" value="P:carbohydrate metabolic process"/>
    <property type="evidence" value="ECO:0007669"/>
    <property type="project" value="InterPro"/>
</dbReference>
<dbReference type="EMBL" id="CAJNOO010001483">
    <property type="protein sequence ID" value="CAF1159721.1"/>
    <property type="molecule type" value="Genomic_DNA"/>
</dbReference>
<evidence type="ECO:0000256" key="3">
    <source>
        <dbReference type="ARBA" id="ARBA00012663"/>
    </source>
</evidence>
<sequence length="540" mass="63202">MSSLYYQVKLLKMNSIFKVLTFVFFIIIVIYIIYSKRPPQSISNNSCSPQEIFPTTTINAISTKKSNPDRLNLAKYIHLDLKGAPPKPNKFYESFFNFLKNLQMDVKGVLIEYEDILPLEGNLADIGHQAGYTKSDIKLIEKAAKENEIEIIPLIQTFGHLEWILKLEKFKSYRDHPNLPVVISPCLNDTYILLQDLLQQTLDMHPNSNKIHIGCDEVMLKNVHDQCYVKQMNKSERYVDHIRRIVNIVHKIRPGIRVLIWDDILRHDEFTKNDKLLNQLKGLVEPVSWNYAPTFHDYYKTLSAWEIYPKFFDNIWAASAFKGGFDRFSITTNTTHHVLNNREWIHFMQSSTFKENYFSAIILTGWSRFDHFMPLCDILPTAYPSLIYSLHILNTDQFLANEPYYDCETLMKSIGKYSQLCKLLPGISIFSSISSLITIVSKIENLLKILYTTSPEYNRKILFIRRYELDSQLTELKVLQKDLSSAKELLHRDLLNLYSKDVIDEWFDLYVVPVENRMYTAFIEFSPAFNITSWARRPFS</sequence>
<dbReference type="AlphaFoldDB" id="A0A814TCT9"/>
<keyword evidence="5" id="KW-1133">Transmembrane helix</keyword>